<keyword evidence="2" id="KW-1185">Reference proteome</keyword>
<protein>
    <submittedName>
        <fullName evidence="1">Uncharacterized protein</fullName>
    </submittedName>
</protein>
<sequence>MTGATAAVALSCFHGGLSMRCIRPMLICPLTSSLETPRSLPASSRLASLGSTASAAVPGVDHAHKTTGYELKAPLTARHPPRATLHHRHRASAPPYAVVRRTRASAAFSRRRRALALRLRLQPRLRRRRIRASAPP</sequence>
<dbReference type="EMBL" id="JAEFCI010009261">
    <property type="protein sequence ID" value="KAG5457916.1"/>
    <property type="molecule type" value="Genomic_DNA"/>
</dbReference>
<evidence type="ECO:0000313" key="1">
    <source>
        <dbReference type="EMBL" id="KAG5457916.1"/>
    </source>
</evidence>
<feature type="non-terminal residue" evidence="1">
    <location>
        <position position="136"/>
    </location>
</feature>
<reference evidence="1 2" key="1">
    <citation type="journal article" name="Sci. Rep.">
        <title>Genome-scale phylogenetic analyses confirm Olpidium as the closest living zoosporic fungus to the non-flagellated, terrestrial fungi.</title>
        <authorList>
            <person name="Chang Y."/>
            <person name="Rochon D."/>
            <person name="Sekimoto S."/>
            <person name="Wang Y."/>
            <person name="Chovatia M."/>
            <person name="Sandor L."/>
            <person name="Salamov A."/>
            <person name="Grigoriev I.V."/>
            <person name="Stajich J.E."/>
            <person name="Spatafora J.W."/>
        </authorList>
    </citation>
    <scope>NUCLEOTIDE SEQUENCE [LARGE SCALE GENOMIC DNA]</scope>
    <source>
        <strain evidence="1">S191</strain>
    </source>
</reference>
<comment type="caution">
    <text evidence="1">The sequence shown here is derived from an EMBL/GenBank/DDBJ whole genome shotgun (WGS) entry which is preliminary data.</text>
</comment>
<dbReference type="AlphaFoldDB" id="A0A8H7ZQX2"/>
<name>A0A8H7ZQX2_9FUNG</name>
<evidence type="ECO:0000313" key="2">
    <source>
        <dbReference type="Proteomes" id="UP000673691"/>
    </source>
</evidence>
<proteinExistence type="predicted"/>
<accession>A0A8H7ZQX2</accession>
<gene>
    <name evidence="1" type="ORF">BJ554DRAFT_1962</name>
</gene>
<organism evidence="1 2">
    <name type="scientific">Olpidium bornovanus</name>
    <dbReference type="NCBI Taxonomy" id="278681"/>
    <lineage>
        <taxon>Eukaryota</taxon>
        <taxon>Fungi</taxon>
        <taxon>Fungi incertae sedis</taxon>
        <taxon>Olpidiomycota</taxon>
        <taxon>Olpidiomycotina</taxon>
        <taxon>Olpidiomycetes</taxon>
        <taxon>Olpidiales</taxon>
        <taxon>Olpidiaceae</taxon>
        <taxon>Olpidium</taxon>
    </lineage>
</organism>
<dbReference type="Proteomes" id="UP000673691">
    <property type="component" value="Unassembled WGS sequence"/>
</dbReference>